<dbReference type="RefSeq" id="WP_129340323.1">
    <property type="nucleotide sequence ID" value="NZ_JACIDD010000001.1"/>
</dbReference>
<dbReference type="InterPro" id="IPR050790">
    <property type="entry name" value="ExbB/TolQ_transport"/>
</dbReference>
<dbReference type="OrthoDB" id="9805133at2"/>
<comment type="subunit">
    <text evidence="2">The accessory proteins ExbB and ExbD seem to form a complex with TonB.</text>
</comment>
<comment type="similarity">
    <text evidence="12">Belongs to the exbB/tolQ family.</text>
</comment>
<gene>
    <name evidence="14" type="ORF">EO081_02285</name>
</gene>
<comment type="subcellular location">
    <subcellularLocation>
        <location evidence="1">Cell inner membrane</location>
        <topology evidence="1">Multi-pass membrane protein</topology>
    </subcellularLocation>
    <subcellularLocation>
        <location evidence="12">Membrane</location>
        <topology evidence="12">Multi-pass membrane protein</topology>
    </subcellularLocation>
</comment>
<evidence type="ECO:0000256" key="10">
    <source>
        <dbReference type="ARBA" id="ARBA00023136"/>
    </source>
</evidence>
<dbReference type="InterPro" id="IPR002898">
    <property type="entry name" value="MotA_ExbB_proton_chnl"/>
</dbReference>
<accession>A0A4Q2IZX0</accession>
<evidence type="ECO:0000256" key="11">
    <source>
        <dbReference type="ARBA" id="ARBA00024816"/>
    </source>
</evidence>
<keyword evidence="9" id="KW-1133">Transmembrane helix</keyword>
<evidence type="ECO:0000256" key="4">
    <source>
        <dbReference type="ARBA" id="ARBA00022448"/>
    </source>
</evidence>
<evidence type="ECO:0000256" key="3">
    <source>
        <dbReference type="ARBA" id="ARBA00022093"/>
    </source>
</evidence>
<protein>
    <recommendedName>
        <fullName evidence="3">Biopolymer transport protein ExbB</fullName>
    </recommendedName>
</protein>
<evidence type="ECO:0000256" key="7">
    <source>
        <dbReference type="ARBA" id="ARBA00022692"/>
    </source>
</evidence>
<dbReference type="GO" id="GO:0005886">
    <property type="term" value="C:plasma membrane"/>
    <property type="evidence" value="ECO:0007669"/>
    <property type="project" value="UniProtKB-SubCell"/>
</dbReference>
<organism evidence="14 15">
    <name type="scientific">Sphingomonas desiccabilis</name>
    <dbReference type="NCBI Taxonomy" id="429134"/>
    <lineage>
        <taxon>Bacteria</taxon>
        <taxon>Pseudomonadati</taxon>
        <taxon>Pseudomonadota</taxon>
        <taxon>Alphaproteobacteria</taxon>
        <taxon>Sphingomonadales</taxon>
        <taxon>Sphingomonadaceae</taxon>
        <taxon>Sphingomonas</taxon>
    </lineage>
</organism>
<comment type="function">
    <text evidence="11">Involved in the TonB-dependent energy-dependent transport of various receptor-bound substrates. Protects ExbD from proteolytic degradation and functionally stabilizes TonB.</text>
</comment>
<evidence type="ECO:0000256" key="5">
    <source>
        <dbReference type="ARBA" id="ARBA00022475"/>
    </source>
</evidence>
<dbReference type="AlphaFoldDB" id="A0A4Q2IZX0"/>
<keyword evidence="10" id="KW-0472">Membrane</keyword>
<dbReference type="Proteomes" id="UP000292347">
    <property type="component" value="Unassembled WGS sequence"/>
</dbReference>
<keyword evidence="6" id="KW-0997">Cell inner membrane</keyword>
<evidence type="ECO:0000259" key="13">
    <source>
        <dbReference type="Pfam" id="PF01618"/>
    </source>
</evidence>
<keyword evidence="15" id="KW-1185">Reference proteome</keyword>
<evidence type="ECO:0000256" key="2">
    <source>
        <dbReference type="ARBA" id="ARBA00011471"/>
    </source>
</evidence>
<keyword evidence="4 12" id="KW-0813">Transport</keyword>
<dbReference type="EMBL" id="SDPT01000001">
    <property type="protein sequence ID" value="RXZ34532.1"/>
    <property type="molecule type" value="Genomic_DNA"/>
</dbReference>
<proteinExistence type="inferred from homology"/>
<evidence type="ECO:0000313" key="15">
    <source>
        <dbReference type="Proteomes" id="UP000292347"/>
    </source>
</evidence>
<evidence type="ECO:0000313" key="14">
    <source>
        <dbReference type="EMBL" id="RXZ34532.1"/>
    </source>
</evidence>
<evidence type="ECO:0000256" key="1">
    <source>
        <dbReference type="ARBA" id="ARBA00004429"/>
    </source>
</evidence>
<keyword evidence="8 12" id="KW-0653">Protein transport</keyword>
<sequence length="268" mass="27713">MLTNIFAAGAPAGAPNFGFWEALQQGGAIAWTVLAILVIMSVGSFYILFTKLFEQQKIINQAKRVRATFWQSNSLREGAAKLDKNSAYRQIVDDGLAAQEQHAKLTDPVEAHDWLHGSLARSEAAINSKLGAGLAFLATVGATSPFVGLFGTVVGIYRALVKIGAAGQAAIGDVAGPVGEALIMTAIGLVVAVPAVLAYNWLQRRNKSIAEDLSAFSNDVLGFLASNGAVRPALASKGTVAAKPAVTAAKPVTGTTTAGQTGGVPPRS</sequence>
<comment type="caution">
    <text evidence="14">The sequence shown here is derived from an EMBL/GenBank/DDBJ whole genome shotgun (WGS) entry which is preliminary data.</text>
</comment>
<dbReference type="Pfam" id="PF01618">
    <property type="entry name" value="MotA_ExbB"/>
    <property type="match status" value="1"/>
</dbReference>
<dbReference type="PANTHER" id="PTHR30625">
    <property type="entry name" value="PROTEIN TOLQ"/>
    <property type="match status" value="1"/>
</dbReference>
<keyword evidence="5" id="KW-1003">Cell membrane</keyword>
<keyword evidence="7" id="KW-0812">Transmembrane</keyword>
<feature type="domain" description="MotA/TolQ/ExbB proton channel" evidence="13">
    <location>
        <begin position="88"/>
        <end position="212"/>
    </location>
</feature>
<evidence type="ECO:0000256" key="9">
    <source>
        <dbReference type="ARBA" id="ARBA00022989"/>
    </source>
</evidence>
<name>A0A4Q2IZX0_9SPHN</name>
<reference evidence="14 15" key="1">
    <citation type="submission" date="2019-01" db="EMBL/GenBank/DDBJ databases">
        <title>Sphingomonas mucosissima sp. nov. and Sphingomonas desiccabilis sp. nov., from biological soil crusts in the Colorado Plateau, USA.</title>
        <authorList>
            <person name="Zhu D."/>
        </authorList>
    </citation>
    <scope>NUCLEOTIDE SEQUENCE [LARGE SCALE GENOMIC DNA]</scope>
    <source>
        <strain evidence="14 15">CP1D</strain>
    </source>
</reference>
<dbReference type="PANTHER" id="PTHR30625:SF14">
    <property type="entry name" value="BIOPOLYMER TRANSPORT PROTEIN EXBB"/>
    <property type="match status" value="1"/>
</dbReference>
<evidence type="ECO:0000256" key="8">
    <source>
        <dbReference type="ARBA" id="ARBA00022927"/>
    </source>
</evidence>
<evidence type="ECO:0000256" key="6">
    <source>
        <dbReference type="ARBA" id="ARBA00022519"/>
    </source>
</evidence>
<dbReference type="GO" id="GO:0017038">
    <property type="term" value="P:protein import"/>
    <property type="evidence" value="ECO:0007669"/>
    <property type="project" value="TreeGrafter"/>
</dbReference>
<evidence type="ECO:0000256" key="12">
    <source>
        <dbReference type="RuleBase" id="RU004057"/>
    </source>
</evidence>